<evidence type="ECO:0000256" key="7">
    <source>
        <dbReference type="ARBA" id="ARBA00022989"/>
    </source>
</evidence>
<dbReference type="GO" id="GO:0016887">
    <property type="term" value="F:ATP hydrolysis activity"/>
    <property type="evidence" value="ECO:0007669"/>
    <property type="project" value="InterPro"/>
</dbReference>
<protein>
    <recommendedName>
        <fullName evidence="10">ABC transporter domain-containing protein</fullName>
    </recommendedName>
</protein>
<keyword evidence="5" id="KW-0547">Nucleotide-binding</keyword>
<evidence type="ECO:0000256" key="4">
    <source>
        <dbReference type="ARBA" id="ARBA00022692"/>
    </source>
</evidence>
<dbReference type="PROSITE" id="PS50893">
    <property type="entry name" value="ABC_TRANSPORTER_2"/>
    <property type="match status" value="1"/>
</dbReference>
<proteinExistence type="inferred from homology"/>
<dbReference type="AlphaFoldDB" id="A0A9P0H9A1"/>
<dbReference type="PANTHER" id="PTHR48041:SF105">
    <property type="entry name" value="FI02074P"/>
    <property type="match status" value="1"/>
</dbReference>
<evidence type="ECO:0000256" key="2">
    <source>
        <dbReference type="ARBA" id="ARBA00005814"/>
    </source>
</evidence>
<keyword evidence="4 9" id="KW-0812">Transmembrane</keyword>
<feature type="transmembrane region" description="Helical" evidence="9">
    <location>
        <begin position="299"/>
        <end position="320"/>
    </location>
</feature>
<dbReference type="EMBL" id="OV725080">
    <property type="protein sequence ID" value="CAH1397760.1"/>
    <property type="molecule type" value="Genomic_DNA"/>
</dbReference>
<comment type="similarity">
    <text evidence="2">Belongs to the ABC transporter superfamily. ABCG family. Eye pigment precursor importer (TC 3.A.1.204) subfamily.</text>
</comment>
<comment type="subcellular location">
    <subcellularLocation>
        <location evidence="1">Membrane</location>
        <topology evidence="1">Multi-pass membrane protein</topology>
    </subcellularLocation>
</comment>
<feature type="transmembrane region" description="Helical" evidence="9">
    <location>
        <begin position="555"/>
        <end position="577"/>
    </location>
</feature>
<gene>
    <name evidence="11" type="ORF">NEZAVI_LOCUS7540</name>
</gene>
<feature type="transmembrane region" description="Helical" evidence="9">
    <location>
        <begin position="405"/>
        <end position="428"/>
    </location>
</feature>
<evidence type="ECO:0000256" key="6">
    <source>
        <dbReference type="ARBA" id="ARBA00022840"/>
    </source>
</evidence>
<dbReference type="GO" id="GO:0005886">
    <property type="term" value="C:plasma membrane"/>
    <property type="evidence" value="ECO:0007669"/>
    <property type="project" value="TreeGrafter"/>
</dbReference>
<feature type="domain" description="ABC transporter" evidence="10">
    <location>
        <begin position="3"/>
        <end position="228"/>
    </location>
</feature>
<dbReference type="Pfam" id="PF01061">
    <property type="entry name" value="ABC2_membrane"/>
    <property type="match status" value="1"/>
</dbReference>
<dbReference type="PANTHER" id="PTHR48041">
    <property type="entry name" value="ABC TRANSPORTER G FAMILY MEMBER 28"/>
    <property type="match status" value="1"/>
</dbReference>
<name>A0A9P0H9A1_NEZVI</name>
<dbReference type="InterPro" id="IPR003439">
    <property type="entry name" value="ABC_transporter-like_ATP-bd"/>
</dbReference>
<dbReference type="CDD" id="cd03213">
    <property type="entry name" value="ABCG_EPDR"/>
    <property type="match status" value="1"/>
</dbReference>
<keyword evidence="12" id="KW-1185">Reference proteome</keyword>
<dbReference type="Proteomes" id="UP001152798">
    <property type="component" value="Chromosome 4"/>
</dbReference>
<evidence type="ECO:0000256" key="9">
    <source>
        <dbReference type="SAM" id="Phobius"/>
    </source>
</evidence>
<evidence type="ECO:0000256" key="5">
    <source>
        <dbReference type="ARBA" id="ARBA00022741"/>
    </source>
</evidence>
<dbReference type="SMART" id="SM00382">
    <property type="entry name" value="AAA"/>
    <property type="match status" value="1"/>
</dbReference>
<dbReference type="InterPro" id="IPR013525">
    <property type="entry name" value="ABC2_TM"/>
</dbReference>
<evidence type="ECO:0000259" key="10">
    <source>
        <dbReference type="PROSITE" id="PS50893"/>
    </source>
</evidence>
<sequence length="583" mass="65983">MEVWFEGLSYTSPLSRRRLIDDVSGRFLPGQLTAILGPSGAGKTTLLNAISGFRRSGMSGKLSVGCRSCYIAQEDVLAPMMSAGELMEFAAKLKLPSSYNYKQRTTVVEELLHTLGLEDCFDTRTENLSGGQRRRLSIALELINNPPILFLDEPTSGLDTVAAAQIIRLLNKLSRAGRTIVCTIHQPSASLFELFDRVYVMAQGRCIYQGGSSAHLLYYLAANGFVCPTHYSIADYVIELTEDDKNIEKLSEGIRNGKTAWFCKDLDQSPAPNTLALTNGNKGEPEVTEYDKLDCEDLLGVRVCASFWLQFTAILSRIFLQARRNKVGLQIQFYHHLGCGLAMGLMFHDKATDGTEFFNQMKFCMGIILFITYTQLMVPILYYPFEVKLLKMEHFNQWYQMFPYYAAFTVAKFPYMALLNILYLSLMYSLSGLPWEIGRFSLFCLIGIMTALVAEAMGLTIGAIFSVTNGTAVGPMTMAPFFGLAQYGFDFARTMHPWMNHLVRMSFMRAGVVSIVLTVFGMDRDLLECELDYDPCHFRDPKVVLHFLDIDKVPLFRPLFDLFLSLCFFRLTFYLALKWRLRR</sequence>
<dbReference type="Pfam" id="PF00005">
    <property type="entry name" value="ABC_tran"/>
    <property type="match status" value="1"/>
</dbReference>
<feature type="transmembrane region" description="Helical" evidence="9">
    <location>
        <begin position="440"/>
        <end position="465"/>
    </location>
</feature>
<dbReference type="PROSITE" id="PS00211">
    <property type="entry name" value="ABC_TRANSPORTER_1"/>
    <property type="match status" value="1"/>
</dbReference>
<accession>A0A9P0H9A1</accession>
<keyword evidence="3" id="KW-0813">Transport</keyword>
<dbReference type="Gene3D" id="3.40.50.300">
    <property type="entry name" value="P-loop containing nucleotide triphosphate hydrolases"/>
    <property type="match status" value="1"/>
</dbReference>
<dbReference type="FunFam" id="3.40.50.300:FF:001077">
    <property type="entry name" value="Uncharacterized protein, isoform A"/>
    <property type="match status" value="1"/>
</dbReference>
<dbReference type="OrthoDB" id="66620at2759"/>
<dbReference type="InterPro" id="IPR027417">
    <property type="entry name" value="P-loop_NTPase"/>
</dbReference>
<dbReference type="InterPro" id="IPR050352">
    <property type="entry name" value="ABCG_transporters"/>
</dbReference>
<evidence type="ECO:0000256" key="1">
    <source>
        <dbReference type="ARBA" id="ARBA00004141"/>
    </source>
</evidence>
<evidence type="ECO:0000256" key="8">
    <source>
        <dbReference type="ARBA" id="ARBA00023136"/>
    </source>
</evidence>
<feature type="transmembrane region" description="Helical" evidence="9">
    <location>
        <begin position="471"/>
        <end position="489"/>
    </location>
</feature>
<dbReference type="InterPro" id="IPR003593">
    <property type="entry name" value="AAA+_ATPase"/>
</dbReference>
<keyword evidence="6" id="KW-0067">ATP-binding</keyword>
<feature type="transmembrane region" description="Helical" evidence="9">
    <location>
        <begin position="363"/>
        <end position="385"/>
    </location>
</feature>
<reference evidence="11" key="1">
    <citation type="submission" date="2022-01" db="EMBL/GenBank/DDBJ databases">
        <authorList>
            <person name="King R."/>
        </authorList>
    </citation>
    <scope>NUCLEOTIDE SEQUENCE</scope>
</reference>
<evidence type="ECO:0000313" key="12">
    <source>
        <dbReference type="Proteomes" id="UP001152798"/>
    </source>
</evidence>
<keyword evidence="7 9" id="KW-1133">Transmembrane helix</keyword>
<evidence type="ECO:0000313" key="11">
    <source>
        <dbReference type="EMBL" id="CAH1397760.1"/>
    </source>
</evidence>
<dbReference type="GO" id="GO:0140359">
    <property type="term" value="F:ABC-type transporter activity"/>
    <property type="evidence" value="ECO:0007669"/>
    <property type="project" value="InterPro"/>
</dbReference>
<dbReference type="InterPro" id="IPR017871">
    <property type="entry name" value="ABC_transporter-like_CS"/>
</dbReference>
<organism evidence="11 12">
    <name type="scientific">Nezara viridula</name>
    <name type="common">Southern green stink bug</name>
    <name type="synonym">Cimex viridulus</name>
    <dbReference type="NCBI Taxonomy" id="85310"/>
    <lineage>
        <taxon>Eukaryota</taxon>
        <taxon>Metazoa</taxon>
        <taxon>Ecdysozoa</taxon>
        <taxon>Arthropoda</taxon>
        <taxon>Hexapoda</taxon>
        <taxon>Insecta</taxon>
        <taxon>Pterygota</taxon>
        <taxon>Neoptera</taxon>
        <taxon>Paraneoptera</taxon>
        <taxon>Hemiptera</taxon>
        <taxon>Heteroptera</taxon>
        <taxon>Panheteroptera</taxon>
        <taxon>Pentatomomorpha</taxon>
        <taxon>Pentatomoidea</taxon>
        <taxon>Pentatomidae</taxon>
        <taxon>Pentatominae</taxon>
        <taxon>Nezara</taxon>
    </lineage>
</organism>
<dbReference type="GO" id="GO:0005524">
    <property type="term" value="F:ATP binding"/>
    <property type="evidence" value="ECO:0007669"/>
    <property type="project" value="UniProtKB-KW"/>
</dbReference>
<keyword evidence="8 9" id="KW-0472">Membrane</keyword>
<evidence type="ECO:0000256" key="3">
    <source>
        <dbReference type="ARBA" id="ARBA00022448"/>
    </source>
</evidence>
<feature type="transmembrane region" description="Helical" evidence="9">
    <location>
        <begin position="501"/>
        <end position="522"/>
    </location>
</feature>
<dbReference type="SUPFAM" id="SSF52540">
    <property type="entry name" value="P-loop containing nucleoside triphosphate hydrolases"/>
    <property type="match status" value="1"/>
</dbReference>